<feature type="transmembrane region" description="Helical" evidence="2">
    <location>
        <begin position="196"/>
        <end position="213"/>
    </location>
</feature>
<reference evidence="3" key="1">
    <citation type="journal article" date="2020" name="Phytopathology">
        <title>Genome Sequence Resources of Colletotrichum truncatum, C. plurivorum, C. musicola, and C. sojae: Four Species Pathogenic to Soybean (Glycine max).</title>
        <authorList>
            <person name="Rogerio F."/>
            <person name="Boufleur T.R."/>
            <person name="Ciampi-Guillardi M."/>
            <person name="Sukno S.A."/>
            <person name="Thon M.R."/>
            <person name="Massola Junior N.S."/>
            <person name="Baroncelli R."/>
        </authorList>
    </citation>
    <scope>NUCLEOTIDE SEQUENCE</scope>
    <source>
        <strain evidence="3">LFN0074</strain>
    </source>
</reference>
<keyword evidence="1" id="KW-0175">Coiled coil</keyword>
<accession>A0A8H6JQ95</accession>
<evidence type="ECO:0000256" key="2">
    <source>
        <dbReference type="SAM" id="Phobius"/>
    </source>
</evidence>
<protein>
    <submittedName>
        <fullName evidence="3">Uncharacterized protein</fullName>
    </submittedName>
</protein>
<evidence type="ECO:0000313" key="4">
    <source>
        <dbReference type="Proteomes" id="UP000639643"/>
    </source>
</evidence>
<keyword evidence="2" id="KW-0812">Transmembrane</keyword>
<evidence type="ECO:0000313" key="3">
    <source>
        <dbReference type="EMBL" id="KAF6817072.1"/>
    </source>
</evidence>
<keyword evidence="2" id="KW-0472">Membrane</keyword>
<dbReference type="Proteomes" id="UP000639643">
    <property type="component" value="Unassembled WGS sequence"/>
</dbReference>
<dbReference type="AlphaFoldDB" id="A0A8H6JQ95"/>
<name>A0A8H6JQ95_9PEZI</name>
<dbReference type="OrthoDB" id="191995at2759"/>
<keyword evidence="4" id="KW-1185">Reference proteome</keyword>
<dbReference type="EMBL" id="WIGM01000662">
    <property type="protein sequence ID" value="KAF6817072.1"/>
    <property type="molecule type" value="Genomic_DNA"/>
</dbReference>
<evidence type="ECO:0000256" key="1">
    <source>
        <dbReference type="SAM" id="Coils"/>
    </source>
</evidence>
<organism evidence="3 4">
    <name type="scientific">Colletotrichum musicola</name>
    <dbReference type="NCBI Taxonomy" id="2175873"/>
    <lineage>
        <taxon>Eukaryota</taxon>
        <taxon>Fungi</taxon>
        <taxon>Dikarya</taxon>
        <taxon>Ascomycota</taxon>
        <taxon>Pezizomycotina</taxon>
        <taxon>Sordariomycetes</taxon>
        <taxon>Hypocreomycetidae</taxon>
        <taxon>Glomerellales</taxon>
        <taxon>Glomerellaceae</taxon>
        <taxon>Colletotrichum</taxon>
        <taxon>Colletotrichum orchidearum species complex</taxon>
    </lineage>
</organism>
<keyword evidence="2" id="KW-1133">Transmembrane helix</keyword>
<gene>
    <name evidence="3" type="ORF">CMUS01_12166</name>
</gene>
<feature type="coiled-coil region" evidence="1">
    <location>
        <begin position="95"/>
        <end position="122"/>
    </location>
</feature>
<feature type="transmembrane region" description="Helical" evidence="2">
    <location>
        <begin position="225"/>
        <end position="244"/>
    </location>
</feature>
<sequence length="400" mass="44732">MRSQPSRHQYGPGLGAVTALSSSKKLQDRRIYGRLSLSLPQPLAVISSLKDSQYEILDSAERVAGTVDTDWEIKHQPPKARGVKIEVKGPTGGFADLLQLRLSSVQQQLDAITEALKKLADNGSALNLNFTRFGYSRAQTEWDDRNTVQTINLCKRPVIEQHFHKGLLQRASEETSVMGFELFFYLLYADDVAQRVAIIFVFACLLGIATNMIQRVSEEAEHNTYAMKLWRLAACLAMFFLLLAREHLNSFELMATTPGLVVWVLLLEIWGNSCKSDSFWAQGRRTGYSARFSMKELLNVTKSDEEVNVLGLKNNEKTAADGTAETSAGVIQGYLKVRSVACYDIWGTSGQPVERSNVLFTKSSRPTAPFPTIETFLVKRVLSKFSRPCMSHNSPHGDNW</sequence>
<proteinExistence type="predicted"/>
<comment type="caution">
    <text evidence="3">The sequence shown here is derived from an EMBL/GenBank/DDBJ whole genome shotgun (WGS) entry which is preliminary data.</text>
</comment>